<reference evidence="1 2" key="1">
    <citation type="submission" date="2020-04" db="EMBL/GenBank/DDBJ databases">
        <authorList>
            <person name="Zhang R."/>
            <person name="Schippers A."/>
        </authorList>
    </citation>
    <scope>NUCLEOTIDE SEQUENCE [LARGE SCALE GENOMIC DNA]</scope>
    <source>
        <strain evidence="1 2">DSM 109850</strain>
    </source>
</reference>
<dbReference type="EMBL" id="JABBVZ010000112">
    <property type="protein sequence ID" value="NMP24449.1"/>
    <property type="molecule type" value="Genomic_DNA"/>
</dbReference>
<proteinExistence type="predicted"/>
<gene>
    <name evidence="1" type="ORF">HIJ39_19185</name>
</gene>
<name>A0A7Y0L6X6_9FIRM</name>
<accession>A0A7Y0L6X6</accession>
<protein>
    <submittedName>
        <fullName evidence="1">Uncharacterized protein</fullName>
    </submittedName>
</protein>
<evidence type="ECO:0000313" key="1">
    <source>
        <dbReference type="EMBL" id="NMP24449.1"/>
    </source>
</evidence>
<dbReference type="Proteomes" id="UP000533476">
    <property type="component" value="Unassembled WGS sequence"/>
</dbReference>
<dbReference type="RefSeq" id="WP_169102582.1">
    <property type="nucleotide sequence ID" value="NZ_JABBVZ010000112.1"/>
</dbReference>
<dbReference type="AlphaFoldDB" id="A0A7Y0L6X6"/>
<evidence type="ECO:0000313" key="2">
    <source>
        <dbReference type="Proteomes" id="UP000533476"/>
    </source>
</evidence>
<keyword evidence="2" id="KW-1185">Reference proteome</keyword>
<sequence>MRLNKGFHQSIPPIPVDININWAVTHESPGYQPIAQDVAPGRLQDAGNLLWIDRRVPKRRQRDR</sequence>
<organism evidence="1 2">
    <name type="scientific">Sulfobacillus harzensis</name>
    <dbReference type="NCBI Taxonomy" id="2729629"/>
    <lineage>
        <taxon>Bacteria</taxon>
        <taxon>Bacillati</taxon>
        <taxon>Bacillota</taxon>
        <taxon>Clostridia</taxon>
        <taxon>Eubacteriales</taxon>
        <taxon>Clostridiales Family XVII. Incertae Sedis</taxon>
        <taxon>Sulfobacillus</taxon>
    </lineage>
</organism>
<comment type="caution">
    <text evidence="1">The sequence shown here is derived from an EMBL/GenBank/DDBJ whole genome shotgun (WGS) entry which is preliminary data.</text>
</comment>